<proteinExistence type="predicted"/>
<keyword evidence="4" id="KW-1185">Reference proteome</keyword>
<reference evidence="2" key="1">
    <citation type="submission" date="2022-10" db="EMBL/GenBank/DDBJ databases">
        <authorList>
            <person name="Chen Y."/>
            <person name="Dougan E. K."/>
            <person name="Chan C."/>
            <person name="Rhodes N."/>
            <person name="Thang M."/>
        </authorList>
    </citation>
    <scope>NUCLEOTIDE SEQUENCE</scope>
</reference>
<protein>
    <submittedName>
        <fullName evidence="2">Uncharacterized protein</fullName>
    </submittedName>
</protein>
<reference evidence="3 4" key="2">
    <citation type="submission" date="2024-05" db="EMBL/GenBank/DDBJ databases">
        <authorList>
            <person name="Chen Y."/>
            <person name="Shah S."/>
            <person name="Dougan E. K."/>
            <person name="Thang M."/>
            <person name="Chan C."/>
        </authorList>
    </citation>
    <scope>NUCLEOTIDE SEQUENCE [LARGE SCALE GENOMIC DNA]</scope>
</reference>
<dbReference type="EMBL" id="CAMXCT010004242">
    <property type="protein sequence ID" value="CAI4008306.1"/>
    <property type="molecule type" value="Genomic_DNA"/>
</dbReference>
<feature type="non-terminal residue" evidence="2">
    <location>
        <position position="229"/>
    </location>
</feature>
<accession>A0A9P1GBT9</accession>
<evidence type="ECO:0000313" key="3">
    <source>
        <dbReference type="EMBL" id="CAL4795618.1"/>
    </source>
</evidence>
<dbReference type="AlphaFoldDB" id="A0A9P1GBT9"/>
<gene>
    <name evidence="2" type="ORF">C1SCF055_LOCUS33759</name>
</gene>
<comment type="caution">
    <text evidence="2">The sequence shown here is derived from an EMBL/GenBank/DDBJ whole genome shotgun (WGS) entry which is preliminary data.</text>
</comment>
<sequence>MSRRKQVRTWGPVAVLACLTSVFYDEPSSEPLPGFSALDAERPTRPPRMSAPPGAAPGAAGAGARARLAATERPMEEAYVTLDHVLLPRLFFHELSDIFDGHWSQDSVLPKSLEHSGAKHLNLWTEEGLKQLTFGMDMKIPWHHVETVESWSGGRGAGEASSRFAVSSSEMMINCTVRSLRSTNHSRLLEMSFEMEGPVLQRLRPKLLLQMEPHRDGLEVWVGGLLEWK</sequence>
<dbReference type="OrthoDB" id="457250at2759"/>
<evidence type="ECO:0000313" key="2">
    <source>
        <dbReference type="EMBL" id="CAI4008306.1"/>
    </source>
</evidence>
<evidence type="ECO:0000256" key="1">
    <source>
        <dbReference type="SAM" id="MobiDB-lite"/>
    </source>
</evidence>
<feature type="compositionally biased region" description="Low complexity" evidence="1">
    <location>
        <begin position="47"/>
        <end position="68"/>
    </location>
</feature>
<organism evidence="2">
    <name type="scientific">Cladocopium goreaui</name>
    <dbReference type="NCBI Taxonomy" id="2562237"/>
    <lineage>
        <taxon>Eukaryota</taxon>
        <taxon>Sar</taxon>
        <taxon>Alveolata</taxon>
        <taxon>Dinophyceae</taxon>
        <taxon>Suessiales</taxon>
        <taxon>Symbiodiniaceae</taxon>
        <taxon>Cladocopium</taxon>
    </lineage>
</organism>
<evidence type="ECO:0000313" key="4">
    <source>
        <dbReference type="Proteomes" id="UP001152797"/>
    </source>
</evidence>
<name>A0A9P1GBT9_9DINO</name>
<dbReference type="EMBL" id="CAMXCT020004242">
    <property type="protein sequence ID" value="CAL1161681.1"/>
    <property type="molecule type" value="Genomic_DNA"/>
</dbReference>
<dbReference type="Proteomes" id="UP001152797">
    <property type="component" value="Unassembled WGS sequence"/>
</dbReference>
<dbReference type="EMBL" id="CAMXCT030004242">
    <property type="protein sequence ID" value="CAL4795618.1"/>
    <property type="molecule type" value="Genomic_DNA"/>
</dbReference>
<feature type="region of interest" description="Disordered" evidence="1">
    <location>
        <begin position="34"/>
        <end position="68"/>
    </location>
</feature>